<dbReference type="InterPro" id="IPR044037">
    <property type="entry name" value="FANCL_d3"/>
</dbReference>
<dbReference type="PANTHER" id="PTHR13206">
    <property type="entry name" value="UBIQUITIN LIGASE PROTEIN PHF9 FANCONI ANEMIA GROUP L PROTEIN"/>
    <property type="match status" value="1"/>
</dbReference>
<dbReference type="InterPro" id="IPR026848">
    <property type="entry name" value="Fancl"/>
</dbReference>
<dbReference type="CDD" id="cd23832">
    <property type="entry name" value="DRWD-C_FANCL"/>
    <property type="match status" value="1"/>
</dbReference>
<dbReference type="AlphaFoldDB" id="A0A8H7PXT9"/>
<dbReference type="PANTHER" id="PTHR13206:SF0">
    <property type="entry name" value="E3 UBIQUITIN-PROTEIN LIGASE FANCL"/>
    <property type="match status" value="1"/>
</dbReference>
<dbReference type="Pfam" id="PF11793">
    <property type="entry name" value="FANCL_C"/>
    <property type="match status" value="1"/>
</dbReference>
<dbReference type="Pfam" id="PF18890">
    <property type="entry name" value="FANCL_d2"/>
    <property type="match status" value="1"/>
</dbReference>
<dbReference type="Pfam" id="PF18891">
    <property type="entry name" value="FANCL_d3"/>
    <property type="match status" value="1"/>
</dbReference>
<accession>A0A8H7PXT9</accession>
<keyword evidence="5" id="KW-1185">Reference proteome</keyword>
<dbReference type="SMART" id="SM01197">
    <property type="entry name" value="FANCL_C"/>
    <property type="match status" value="1"/>
</dbReference>
<sequence length="397" mass="44976">MDLPGERVQFHKLAESFERSTFRAPAVILRGLYEAAAMFILSERIDLFDVNKVTVNKNEEHYIVIRKKVPTTLAGASLFGSPNLQRLIGKQQDTVAQLLARHSEPRQFLSDLINHLERLSVHENANARDNDLVKLECRKLPVHQYNLLLKQFEDIGLQNLKLSKDLTRFKIYIQDVSGRQHTMDCQIPTQGNSIYPLKIDIDLPCQLPALITKTDIPTAVANVKEVINDHRILFDEMDNLDKHAFILDPASPRREHTHRRLALGHHCSLHIDITNLKNPRSEPPVMQLYGAESRIASWRDALNRNLSSWNTSKSILENIVNTLEISQLPQKDGIGDNAVANVECGICYAYNLNALDQNSKQTTLSSNPVPDQICNNSSCGRAFHHQCLYEVSLVLCL</sequence>
<protein>
    <recommendedName>
        <fullName evidence="6">FANCL UBC-like domain-containing protein</fullName>
    </recommendedName>
</protein>
<dbReference type="InterPro" id="IPR043003">
    <property type="entry name" value="FANCL_d3_sf"/>
</dbReference>
<feature type="domain" description="FANCL UBC-like" evidence="3">
    <location>
        <begin position="233"/>
        <end position="330"/>
    </location>
</feature>
<dbReference type="Gene3D" id="3.10.110.10">
    <property type="entry name" value="Ubiquitin Conjugating Enzyme"/>
    <property type="match status" value="1"/>
</dbReference>
<dbReference type="InterPro" id="IPR016135">
    <property type="entry name" value="UBQ-conjugating_enzyme/RWD"/>
</dbReference>
<gene>
    <name evidence="4" type="ORF">INT43_008693</name>
</gene>
<feature type="domain" description="FANCL C-terminal" evidence="1">
    <location>
        <begin position="341"/>
        <end position="390"/>
    </location>
</feature>
<evidence type="ECO:0000259" key="2">
    <source>
        <dbReference type="Pfam" id="PF18890"/>
    </source>
</evidence>
<evidence type="ECO:0000259" key="3">
    <source>
        <dbReference type="Pfam" id="PF18891"/>
    </source>
</evidence>
<dbReference type="Proteomes" id="UP000654370">
    <property type="component" value="Unassembled WGS sequence"/>
</dbReference>
<dbReference type="InterPro" id="IPR026850">
    <property type="entry name" value="FANCL_C"/>
</dbReference>
<evidence type="ECO:0000313" key="5">
    <source>
        <dbReference type="Proteomes" id="UP000654370"/>
    </source>
</evidence>
<evidence type="ECO:0000313" key="4">
    <source>
        <dbReference type="EMBL" id="KAG2181111.1"/>
    </source>
</evidence>
<dbReference type="OrthoDB" id="10263265at2759"/>
<dbReference type="InterPro" id="IPR013083">
    <property type="entry name" value="Znf_RING/FYVE/PHD"/>
</dbReference>
<dbReference type="Gene3D" id="3.10.110.20">
    <property type="entry name" value="RWD domain-like"/>
    <property type="match status" value="1"/>
</dbReference>
<dbReference type="Gene3D" id="3.30.40.10">
    <property type="entry name" value="Zinc/RING finger domain, C3HC4 (zinc finger)"/>
    <property type="match status" value="1"/>
</dbReference>
<organism evidence="4 5">
    <name type="scientific">Mortierella isabellina</name>
    <name type="common">Filamentous fungus</name>
    <name type="synonym">Umbelopsis isabellina</name>
    <dbReference type="NCBI Taxonomy" id="91625"/>
    <lineage>
        <taxon>Eukaryota</taxon>
        <taxon>Fungi</taxon>
        <taxon>Fungi incertae sedis</taxon>
        <taxon>Mucoromycota</taxon>
        <taxon>Mucoromycotina</taxon>
        <taxon>Umbelopsidomycetes</taxon>
        <taxon>Umbelopsidales</taxon>
        <taxon>Umbelopsidaceae</taxon>
        <taxon>Umbelopsis</taxon>
    </lineage>
</organism>
<reference evidence="4" key="1">
    <citation type="submission" date="2020-12" db="EMBL/GenBank/DDBJ databases">
        <title>Metabolic potential, ecology and presence of endohyphal bacteria is reflected in genomic diversity of Mucoromycotina.</title>
        <authorList>
            <person name="Muszewska A."/>
            <person name="Okrasinska A."/>
            <person name="Steczkiewicz K."/>
            <person name="Drgas O."/>
            <person name="Orlowska M."/>
            <person name="Perlinska-Lenart U."/>
            <person name="Aleksandrzak-Piekarczyk T."/>
            <person name="Szatraj K."/>
            <person name="Zielenkiewicz U."/>
            <person name="Pilsyk S."/>
            <person name="Malc E."/>
            <person name="Mieczkowski P."/>
            <person name="Kruszewska J.S."/>
            <person name="Biernat P."/>
            <person name="Pawlowska J."/>
        </authorList>
    </citation>
    <scope>NUCLEOTIDE SEQUENCE</scope>
    <source>
        <strain evidence="4">WA0000067209</strain>
    </source>
</reference>
<dbReference type="GO" id="GO:0043240">
    <property type="term" value="C:Fanconi anaemia nuclear complex"/>
    <property type="evidence" value="ECO:0007669"/>
    <property type="project" value="InterPro"/>
</dbReference>
<dbReference type="GO" id="GO:0061630">
    <property type="term" value="F:ubiquitin protein ligase activity"/>
    <property type="evidence" value="ECO:0007669"/>
    <property type="project" value="TreeGrafter"/>
</dbReference>
<evidence type="ECO:0000259" key="1">
    <source>
        <dbReference type="Pfam" id="PF11793"/>
    </source>
</evidence>
<name>A0A8H7PXT9_MORIS</name>
<dbReference type="GO" id="GO:0006513">
    <property type="term" value="P:protein monoubiquitination"/>
    <property type="evidence" value="ECO:0007669"/>
    <property type="project" value="TreeGrafter"/>
</dbReference>
<proteinExistence type="predicted"/>
<comment type="caution">
    <text evidence="4">The sequence shown here is derived from an EMBL/GenBank/DDBJ whole genome shotgun (WGS) entry which is preliminary data.</text>
</comment>
<dbReference type="InterPro" id="IPR043898">
    <property type="entry name" value="FANCL_d2"/>
</dbReference>
<evidence type="ECO:0008006" key="6">
    <source>
        <dbReference type="Google" id="ProtNLM"/>
    </source>
</evidence>
<dbReference type="EMBL" id="JAEPQZ010000005">
    <property type="protein sequence ID" value="KAG2181111.1"/>
    <property type="molecule type" value="Genomic_DNA"/>
</dbReference>
<dbReference type="GO" id="GO:0036297">
    <property type="term" value="P:interstrand cross-link repair"/>
    <property type="evidence" value="ECO:0007669"/>
    <property type="project" value="InterPro"/>
</dbReference>
<feature type="domain" description="FANCL UBC-like" evidence="2">
    <location>
        <begin position="144"/>
        <end position="209"/>
    </location>
</feature>